<evidence type="ECO:0000256" key="5">
    <source>
        <dbReference type="PROSITE-ProRule" id="PRU00309"/>
    </source>
</evidence>
<keyword evidence="4 5" id="KW-0238">DNA-binding</keyword>
<evidence type="ECO:0000256" key="3">
    <source>
        <dbReference type="ARBA" id="ARBA00022833"/>
    </source>
</evidence>
<dbReference type="Proteomes" id="UP000694523">
    <property type="component" value="Unplaced"/>
</dbReference>
<sequence>MPTSCCAINCTNRRSNECKTSFFRLPLEPQRRKAWVKALKLHNPQTTPNVHQRWCVEPGQICCQSSSNKCSHVVLFLFVI</sequence>
<evidence type="ECO:0000259" key="6">
    <source>
        <dbReference type="PROSITE" id="PS50950"/>
    </source>
</evidence>
<dbReference type="SUPFAM" id="SSF57716">
    <property type="entry name" value="Glucocorticoid receptor-like (DNA-binding domain)"/>
    <property type="match status" value="1"/>
</dbReference>
<feature type="domain" description="THAP-type" evidence="6">
    <location>
        <begin position="1"/>
        <end position="80"/>
    </location>
</feature>
<dbReference type="Ensembl" id="ENSNMLT00000005402.1">
    <property type="protein sequence ID" value="ENSNMLP00000004726.1"/>
    <property type="gene ID" value="ENSNMLG00000003453.1"/>
</dbReference>
<evidence type="ECO:0000256" key="4">
    <source>
        <dbReference type="ARBA" id="ARBA00023125"/>
    </source>
</evidence>
<evidence type="ECO:0000256" key="1">
    <source>
        <dbReference type="ARBA" id="ARBA00022723"/>
    </source>
</evidence>
<dbReference type="GO" id="GO:0008270">
    <property type="term" value="F:zinc ion binding"/>
    <property type="evidence" value="ECO:0007669"/>
    <property type="project" value="UniProtKB-KW"/>
</dbReference>
<evidence type="ECO:0000256" key="2">
    <source>
        <dbReference type="ARBA" id="ARBA00022771"/>
    </source>
</evidence>
<name>A0A8C6SFS8_9GOBI</name>
<keyword evidence="3" id="KW-0862">Zinc</keyword>
<proteinExistence type="predicted"/>
<reference evidence="7" key="1">
    <citation type="submission" date="2025-08" db="UniProtKB">
        <authorList>
            <consortium name="Ensembl"/>
        </authorList>
    </citation>
    <scope>IDENTIFICATION</scope>
</reference>
<keyword evidence="8" id="KW-1185">Reference proteome</keyword>
<organism evidence="7 8">
    <name type="scientific">Neogobius melanostomus</name>
    <name type="common">round goby</name>
    <dbReference type="NCBI Taxonomy" id="47308"/>
    <lineage>
        <taxon>Eukaryota</taxon>
        <taxon>Metazoa</taxon>
        <taxon>Chordata</taxon>
        <taxon>Craniata</taxon>
        <taxon>Vertebrata</taxon>
        <taxon>Euteleostomi</taxon>
        <taxon>Actinopterygii</taxon>
        <taxon>Neopterygii</taxon>
        <taxon>Teleostei</taxon>
        <taxon>Neoteleostei</taxon>
        <taxon>Acanthomorphata</taxon>
        <taxon>Gobiaria</taxon>
        <taxon>Gobiiformes</taxon>
        <taxon>Gobioidei</taxon>
        <taxon>Gobiidae</taxon>
        <taxon>Benthophilinae</taxon>
        <taxon>Neogobiini</taxon>
        <taxon>Neogobius</taxon>
    </lineage>
</organism>
<evidence type="ECO:0000313" key="8">
    <source>
        <dbReference type="Proteomes" id="UP000694523"/>
    </source>
</evidence>
<evidence type="ECO:0000313" key="7">
    <source>
        <dbReference type="Ensembl" id="ENSNMLP00000004726.1"/>
    </source>
</evidence>
<dbReference type="InterPro" id="IPR006612">
    <property type="entry name" value="THAP_Znf"/>
</dbReference>
<protein>
    <recommendedName>
        <fullName evidence="6">THAP-type domain-containing protein</fullName>
    </recommendedName>
</protein>
<keyword evidence="2 5" id="KW-0863">Zinc-finger</keyword>
<dbReference type="Pfam" id="PF05485">
    <property type="entry name" value="THAP"/>
    <property type="match status" value="1"/>
</dbReference>
<keyword evidence="1" id="KW-0479">Metal-binding</keyword>
<accession>A0A8C6SFS8</accession>
<reference evidence="7" key="2">
    <citation type="submission" date="2025-09" db="UniProtKB">
        <authorList>
            <consortium name="Ensembl"/>
        </authorList>
    </citation>
    <scope>IDENTIFICATION</scope>
</reference>
<dbReference type="PROSITE" id="PS50950">
    <property type="entry name" value="ZF_THAP"/>
    <property type="match status" value="1"/>
</dbReference>
<dbReference type="GO" id="GO:0003677">
    <property type="term" value="F:DNA binding"/>
    <property type="evidence" value="ECO:0007669"/>
    <property type="project" value="UniProtKB-UniRule"/>
</dbReference>
<dbReference type="AlphaFoldDB" id="A0A8C6SFS8"/>